<dbReference type="OrthoDB" id="6637825at2"/>
<sequence length="113" mass="12321">MSYRFGRAADVDLDVRELLVFDGHIPASHTAAQPPSPQRTYESLAVDPVEEAKSAPNLVYLFDDVLKSGANLLAAMRRLREVFPNQPIIGNFDALHAPGAARAPELLEDAQVP</sequence>
<name>A0A562ZTR0_9BURK</name>
<keyword evidence="2" id="KW-1185">Reference proteome</keyword>
<dbReference type="Proteomes" id="UP000318199">
    <property type="component" value="Unassembled WGS sequence"/>
</dbReference>
<dbReference type="EMBL" id="VOBQ01000008">
    <property type="protein sequence ID" value="TWO71524.1"/>
    <property type="molecule type" value="Genomic_DNA"/>
</dbReference>
<dbReference type="RefSeq" id="WP_145893137.1">
    <property type="nucleotide sequence ID" value="NZ_VOBQ01000008.1"/>
</dbReference>
<accession>A0A562ZTR0</accession>
<proteinExistence type="predicted"/>
<evidence type="ECO:0000313" key="1">
    <source>
        <dbReference type="EMBL" id="TWO71524.1"/>
    </source>
</evidence>
<protein>
    <recommendedName>
        <fullName evidence="3">Phosphoribosyltransferase</fullName>
    </recommendedName>
</protein>
<comment type="caution">
    <text evidence="1">The sequence shown here is derived from an EMBL/GenBank/DDBJ whole genome shotgun (WGS) entry which is preliminary data.</text>
</comment>
<evidence type="ECO:0008006" key="3">
    <source>
        <dbReference type="Google" id="ProtNLM"/>
    </source>
</evidence>
<reference evidence="1 2" key="1">
    <citation type="submission" date="2019-07" db="EMBL/GenBank/DDBJ databases">
        <title>Caenimonas sedimenti sp. nov., isolated from activated sludge.</title>
        <authorList>
            <person name="Xu J."/>
        </authorList>
    </citation>
    <scope>NUCLEOTIDE SEQUENCE [LARGE SCALE GENOMIC DNA]</scope>
    <source>
        <strain evidence="1 2">HX-9-20</strain>
    </source>
</reference>
<organism evidence="1 2">
    <name type="scientific">Caenimonas sedimenti</name>
    <dbReference type="NCBI Taxonomy" id="2596921"/>
    <lineage>
        <taxon>Bacteria</taxon>
        <taxon>Pseudomonadati</taxon>
        <taxon>Pseudomonadota</taxon>
        <taxon>Betaproteobacteria</taxon>
        <taxon>Burkholderiales</taxon>
        <taxon>Comamonadaceae</taxon>
        <taxon>Caenimonas</taxon>
    </lineage>
</organism>
<dbReference type="AlphaFoldDB" id="A0A562ZTR0"/>
<evidence type="ECO:0000313" key="2">
    <source>
        <dbReference type="Proteomes" id="UP000318199"/>
    </source>
</evidence>
<gene>
    <name evidence="1" type="ORF">FN976_11460</name>
</gene>